<evidence type="ECO:0000256" key="2">
    <source>
        <dbReference type="SAM" id="Phobius"/>
    </source>
</evidence>
<dbReference type="AlphaFoldDB" id="A0A8T0NHQ2"/>
<accession>A0A8T0NHQ2</accession>
<dbReference type="Proteomes" id="UP000823388">
    <property type="component" value="Chromosome 9K"/>
</dbReference>
<feature type="transmembrane region" description="Helical" evidence="2">
    <location>
        <begin position="21"/>
        <end position="40"/>
    </location>
</feature>
<evidence type="ECO:0000313" key="3">
    <source>
        <dbReference type="EMBL" id="KAG2548275.1"/>
    </source>
</evidence>
<keyword evidence="2" id="KW-0472">Membrane</keyword>
<dbReference type="PANTHER" id="PTHR33098">
    <property type="entry name" value="COTTON FIBER (DUF761)"/>
    <property type="match status" value="1"/>
</dbReference>
<evidence type="ECO:0000313" key="4">
    <source>
        <dbReference type="Proteomes" id="UP000823388"/>
    </source>
</evidence>
<name>A0A8T0NHQ2_PANVG</name>
<feature type="compositionally biased region" description="Basic and acidic residues" evidence="1">
    <location>
        <begin position="95"/>
        <end position="105"/>
    </location>
</feature>
<feature type="compositionally biased region" description="Basic and acidic residues" evidence="1">
    <location>
        <begin position="119"/>
        <end position="133"/>
    </location>
</feature>
<organism evidence="3 4">
    <name type="scientific">Panicum virgatum</name>
    <name type="common">Blackwell switchgrass</name>
    <dbReference type="NCBI Taxonomy" id="38727"/>
    <lineage>
        <taxon>Eukaryota</taxon>
        <taxon>Viridiplantae</taxon>
        <taxon>Streptophyta</taxon>
        <taxon>Embryophyta</taxon>
        <taxon>Tracheophyta</taxon>
        <taxon>Spermatophyta</taxon>
        <taxon>Magnoliopsida</taxon>
        <taxon>Liliopsida</taxon>
        <taxon>Poales</taxon>
        <taxon>Poaceae</taxon>
        <taxon>PACMAD clade</taxon>
        <taxon>Panicoideae</taxon>
        <taxon>Panicodae</taxon>
        <taxon>Paniceae</taxon>
        <taxon>Panicinae</taxon>
        <taxon>Panicum</taxon>
        <taxon>Panicum sect. Hiantes</taxon>
    </lineage>
</organism>
<reference evidence="3" key="1">
    <citation type="submission" date="2020-05" db="EMBL/GenBank/DDBJ databases">
        <title>WGS assembly of Panicum virgatum.</title>
        <authorList>
            <person name="Lovell J.T."/>
            <person name="Jenkins J."/>
            <person name="Shu S."/>
            <person name="Juenger T.E."/>
            <person name="Schmutz J."/>
        </authorList>
    </citation>
    <scope>NUCLEOTIDE SEQUENCE</scope>
    <source>
        <strain evidence="3">AP13</strain>
    </source>
</reference>
<comment type="caution">
    <text evidence="3">The sequence shown here is derived from an EMBL/GenBank/DDBJ whole genome shotgun (WGS) entry which is preliminary data.</text>
</comment>
<feature type="region of interest" description="Disordered" evidence="1">
    <location>
        <begin position="206"/>
        <end position="225"/>
    </location>
</feature>
<protein>
    <recommendedName>
        <fullName evidence="5">DUF4408 domain-containing protein</fullName>
    </recommendedName>
</protein>
<gene>
    <name evidence="3" type="ORF">PVAP13_9KG157600</name>
</gene>
<evidence type="ECO:0000256" key="1">
    <source>
        <dbReference type="SAM" id="MobiDB-lite"/>
    </source>
</evidence>
<keyword evidence="2" id="KW-1133">Transmembrane helix</keyword>
<sequence length="288" mass="31327">MDSLLKATAEAAGLATATADFLMSPAFLWVAANAIIIWLLSSSRRGRTTSDAALHGAADSLYTSSSEYEYFSDASSAARRAADAAAPVSRRLAREARAARRADRPRVRKKPAVASAAAEAREPDEEKRVHETPEAFAAAADGVDGEDKDVSMDSLWQSIVQRRAARPVVVHMSGSWGNDELPRLQRVAETAAATRRAVRKSVSAVSKASSAAPQPPASAAAPPSALNQLGWRTRDVLEAIAPDELLRRAESFIRRQHEHLRLQRQESEQRQLQLQRCLHQQAPALIRV</sequence>
<evidence type="ECO:0008006" key="5">
    <source>
        <dbReference type="Google" id="ProtNLM"/>
    </source>
</evidence>
<proteinExistence type="predicted"/>
<feature type="region of interest" description="Disordered" evidence="1">
    <location>
        <begin position="95"/>
        <end position="149"/>
    </location>
</feature>
<dbReference type="PANTHER" id="PTHR33098:SF44">
    <property type="entry name" value="DUF4408 DOMAIN-CONTAINING PROTEIN"/>
    <property type="match status" value="1"/>
</dbReference>
<keyword evidence="4" id="KW-1185">Reference proteome</keyword>
<dbReference type="EMBL" id="CM029053">
    <property type="protein sequence ID" value="KAG2548275.1"/>
    <property type="molecule type" value="Genomic_DNA"/>
</dbReference>
<keyword evidence="2" id="KW-0812">Transmembrane</keyword>